<dbReference type="AlphaFoldDB" id="G9NN08"/>
<dbReference type="GeneID" id="25783164"/>
<organism evidence="1 2">
    <name type="scientific">Hypocrea atroviridis (strain ATCC 20476 / IMI 206040)</name>
    <name type="common">Trichoderma atroviride</name>
    <dbReference type="NCBI Taxonomy" id="452589"/>
    <lineage>
        <taxon>Eukaryota</taxon>
        <taxon>Fungi</taxon>
        <taxon>Dikarya</taxon>
        <taxon>Ascomycota</taxon>
        <taxon>Pezizomycotina</taxon>
        <taxon>Sordariomycetes</taxon>
        <taxon>Hypocreomycetidae</taxon>
        <taxon>Hypocreales</taxon>
        <taxon>Hypocreaceae</taxon>
        <taxon>Trichoderma</taxon>
    </lineage>
</organism>
<evidence type="ECO:0000313" key="2">
    <source>
        <dbReference type="Proteomes" id="UP000005426"/>
    </source>
</evidence>
<gene>
    <name evidence="1" type="ORF">TRIATDRAFT_316370</name>
</gene>
<comment type="caution">
    <text evidence="1">The sequence shown here is derived from an EMBL/GenBank/DDBJ whole genome shotgun (WGS) entry which is preliminary data.</text>
</comment>
<reference evidence="1 2" key="1">
    <citation type="journal article" date="2011" name="Genome Biol.">
        <title>Comparative genome sequence analysis underscores mycoparasitism as the ancestral life style of Trichoderma.</title>
        <authorList>
            <person name="Kubicek C.P."/>
            <person name="Herrera-Estrella A."/>
            <person name="Seidl-Seiboth V."/>
            <person name="Martinez D.A."/>
            <person name="Druzhinina I.S."/>
            <person name="Thon M."/>
            <person name="Zeilinger S."/>
            <person name="Casas-Flores S."/>
            <person name="Horwitz B.A."/>
            <person name="Mukherjee P.K."/>
            <person name="Mukherjee M."/>
            <person name="Kredics L."/>
            <person name="Alcaraz L.D."/>
            <person name="Aerts A."/>
            <person name="Antal Z."/>
            <person name="Atanasova L."/>
            <person name="Cervantes-Badillo M.G."/>
            <person name="Challacombe J."/>
            <person name="Chertkov O."/>
            <person name="McCluskey K."/>
            <person name="Coulpier F."/>
            <person name="Deshpande N."/>
            <person name="von Doehren H."/>
            <person name="Ebbole D.J."/>
            <person name="Esquivel-Naranjo E.U."/>
            <person name="Fekete E."/>
            <person name="Flipphi M."/>
            <person name="Glaser F."/>
            <person name="Gomez-Rodriguez E.Y."/>
            <person name="Gruber S."/>
            <person name="Han C."/>
            <person name="Henrissat B."/>
            <person name="Hermosa R."/>
            <person name="Hernandez-Onate M."/>
            <person name="Karaffa L."/>
            <person name="Kosti I."/>
            <person name="Le Crom S."/>
            <person name="Lindquist E."/>
            <person name="Lucas S."/>
            <person name="Luebeck M."/>
            <person name="Luebeck P.S."/>
            <person name="Margeot A."/>
            <person name="Metz B."/>
            <person name="Misra M."/>
            <person name="Nevalainen H."/>
            <person name="Omann M."/>
            <person name="Packer N."/>
            <person name="Perrone G."/>
            <person name="Uresti-Rivera E.E."/>
            <person name="Salamov A."/>
            <person name="Schmoll M."/>
            <person name="Seiboth B."/>
            <person name="Shapiro H."/>
            <person name="Sukno S."/>
            <person name="Tamayo-Ramos J.A."/>
            <person name="Tisch D."/>
            <person name="Wiest A."/>
            <person name="Wilkinson H.H."/>
            <person name="Zhang M."/>
            <person name="Coutinho P.M."/>
            <person name="Kenerley C.M."/>
            <person name="Monte E."/>
            <person name="Baker S.E."/>
            <person name="Grigoriev I.V."/>
        </authorList>
    </citation>
    <scope>NUCLEOTIDE SEQUENCE [LARGE SCALE GENOMIC DNA]</scope>
    <source>
        <strain evidence="2">ATCC 20476 / IMI 206040</strain>
    </source>
</reference>
<accession>G9NN08</accession>
<evidence type="ECO:0000313" key="1">
    <source>
        <dbReference type="EMBL" id="EHK48286.1"/>
    </source>
</evidence>
<dbReference type="EMBL" id="ABDG02000019">
    <property type="protein sequence ID" value="EHK48286.1"/>
    <property type="molecule type" value="Genomic_DNA"/>
</dbReference>
<dbReference type="KEGG" id="tatv:25783164"/>
<dbReference type="Proteomes" id="UP000005426">
    <property type="component" value="Unassembled WGS sequence"/>
</dbReference>
<name>G9NN08_HYPAI</name>
<proteinExistence type="predicted"/>
<keyword evidence="2" id="KW-1185">Reference proteome</keyword>
<dbReference type="HOGENOM" id="CLU_1454610_0_0_1"/>
<sequence length="186" mass="20712">MDASPAPRPGHLLLKMFFKINGPGIPEETHYTLPTKTSMSNIVRDGLSLEDVHEVNDFSLSKFRDFAAQYVSPMPQAWIAVAAVAHGSGHVFASGDEDGWFRALDLIAQARMTITDPYHSDVDPAFIAIVPLEQDLPVGVTRHTFEYEHLLLKTKEYICERAPDFFDGDCQLQNLPLPGDLSDEDL</sequence>
<dbReference type="OrthoDB" id="10379138at2759"/>
<protein>
    <submittedName>
        <fullName evidence="1">Uncharacterized protein</fullName>
    </submittedName>
</protein>